<dbReference type="VEuPathDB" id="FungiDB:TEQG_04657"/>
<proteinExistence type="predicted"/>
<evidence type="ECO:0000256" key="1">
    <source>
        <dbReference type="SAM" id="MobiDB-lite"/>
    </source>
</evidence>
<name>F2PUT0_TRIEC</name>
<gene>
    <name evidence="2" type="ORF">TEQG_04657</name>
</gene>
<reference evidence="3" key="1">
    <citation type="journal article" date="2012" name="MBio">
        <title>Comparative genome analysis of Trichophyton rubrum and related dermatophytes reveals candidate genes involved in infection.</title>
        <authorList>
            <person name="Martinez D.A."/>
            <person name="Oliver B.G."/>
            <person name="Graeser Y."/>
            <person name="Goldberg J.M."/>
            <person name="Li W."/>
            <person name="Martinez-Rossi N.M."/>
            <person name="Monod M."/>
            <person name="Shelest E."/>
            <person name="Barton R.C."/>
            <person name="Birch E."/>
            <person name="Brakhage A.A."/>
            <person name="Chen Z."/>
            <person name="Gurr S.J."/>
            <person name="Heiman D."/>
            <person name="Heitman J."/>
            <person name="Kosti I."/>
            <person name="Rossi A."/>
            <person name="Saif S."/>
            <person name="Samalova M."/>
            <person name="Saunders C.W."/>
            <person name="Shea T."/>
            <person name="Summerbell R.C."/>
            <person name="Xu J."/>
            <person name="Young S."/>
            <person name="Zeng Q."/>
            <person name="Birren B.W."/>
            <person name="Cuomo C.A."/>
            <person name="White T.C."/>
        </authorList>
    </citation>
    <scope>NUCLEOTIDE SEQUENCE [LARGE SCALE GENOMIC DNA]</scope>
    <source>
        <strain evidence="3">ATCC MYA-4606 / CBS 127.97</strain>
    </source>
</reference>
<protein>
    <submittedName>
        <fullName evidence="2">Uncharacterized protein</fullName>
    </submittedName>
</protein>
<keyword evidence="3" id="KW-1185">Reference proteome</keyword>
<evidence type="ECO:0000313" key="2">
    <source>
        <dbReference type="EMBL" id="EGE05648.1"/>
    </source>
</evidence>
<dbReference type="Proteomes" id="UP000009169">
    <property type="component" value="Unassembled WGS sequence"/>
</dbReference>
<sequence>MPASVVLCARALAGRGSSGCRKSNLQAAEPGKSEDNTCTHASNGLYSKQGKKEMEDCAPQSKRRARWWPQRGQRRVLVMVVRGGGGINKFAVRSPA</sequence>
<dbReference type="EMBL" id="DS995741">
    <property type="protein sequence ID" value="EGE05648.1"/>
    <property type="molecule type" value="Genomic_DNA"/>
</dbReference>
<evidence type="ECO:0000313" key="3">
    <source>
        <dbReference type="Proteomes" id="UP000009169"/>
    </source>
</evidence>
<feature type="region of interest" description="Disordered" evidence="1">
    <location>
        <begin position="16"/>
        <end position="58"/>
    </location>
</feature>
<organism evidence="2 3">
    <name type="scientific">Trichophyton equinum (strain ATCC MYA-4606 / CBS 127.97)</name>
    <name type="common">Horse ringworm fungus</name>
    <dbReference type="NCBI Taxonomy" id="559882"/>
    <lineage>
        <taxon>Eukaryota</taxon>
        <taxon>Fungi</taxon>
        <taxon>Dikarya</taxon>
        <taxon>Ascomycota</taxon>
        <taxon>Pezizomycotina</taxon>
        <taxon>Eurotiomycetes</taxon>
        <taxon>Eurotiomycetidae</taxon>
        <taxon>Onygenales</taxon>
        <taxon>Arthrodermataceae</taxon>
        <taxon>Trichophyton</taxon>
    </lineage>
</organism>
<accession>F2PUT0</accession>
<dbReference type="AlphaFoldDB" id="F2PUT0"/>
<dbReference type="HOGENOM" id="CLU_2361237_0_0_1"/>